<dbReference type="Proteomes" id="UP000318428">
    <property type="component" value="Unassembled WGS sequence"/>
</dbReference>
<evidence type="ECO:0000313" key="3">
    <source>
        <dbReference type="EMBL" id="TWR86163.1"/>
    </source>
</evidence>
<evidence type="ECO:0000256" key="2">
    <source>
        <dbReference type="SAM" id="SignalP"/>
    </source>
</evidence>
<dbReference type="EMBL" id="VFIO01000012">
    <property type="protein sequence ID" value="TWR86163.1"/>
    <property type="molecule type" value="Genomic_DNA"/>
</dbReference>
<dbReference type="Proteomes" id="UP000317901">
    <property type="component" value="Unassembled WGS sequence"/>
</dbReference>
<accession>A0A5C5PUD0</accession>
<feature type="compositionally biased region" description="Basic and acidic residues" evidence="1">
    <location>
        <begin position="43"/>
        <end position="75"/>
    </location>
</feature>
<protein>
    <submittedName>
        <fullName evidence="4">Uncharacterized protein</fullName>
    </submittedName>
</protein>
<evidence type="ECO:0000313" key="4">
    <source>
        <dbReference type="EMBL" id="TWR86309.1"/>
    </source>
</evidence>
<feature type="chain" id="PRO_5022788547" evidence="2">
    <location>
        <begin position="23"/>
        <end position="75"/>
    </location>
</feature>
<name>A0A5C5PUD0_9PSED</name>
<evidence type="ECO:0000256" key="1">
    <source>
        <dbReference type="SAM" id="MobiDB-lite"/>
    </source>
</evidence>
<organism evidence="4 5">
    <name type="scientific">Pseudomonas saxonica</name>
    <dbReference type="NCBI Taxonomy" id="2600598"/>
    <lineage>
        <taxon>Bacteria</taxon>
        <taxon>Pseudomonadati</taxon>
        <taxon>Pseudomonadota</taxon>
        <taxon>Gammaproteobacteria</taxon>
        <taxon>Pseudomonadales</taxon>
        <taxon>Pseudomonadaceae</taxon>
        <taxon>Pseudomonas</taxon>
    </lineage>
</organism>
<proteinExistence type="predicted"/>
<dbReference type="OrthoDB" id="6904105at2"/>
<keyword evidence="2" id="KW-0732">Signal</keyword>
<comment type="caution">
    <text evidence="4">The sequence shown here is derived from an EMBL/GenBank/DDBJ whole genome shotgun (WGS) entry which is preliminary data.</text>
</comment>
<sequence>MKLPLLGAVAAMTFAIATTAMAAESNTTDTASGAPDSTVMTQTKKEKVDNKAHKQVKADENKRGRPTAKSDTRNN</sequence>
<keyword evidence="6" id="KW-1185">Reference proteome</keyword>
<reference evidence="5 6" key="1">
    <citation type="submission" date="2019-06" db="EMBL/GenBank/DDBJ databases">
        <title>Pseudomonas bimorpha sp. nov. isolated from bovine raw milk and skim milk concentrate.</title>
        <authorList>
            <person name="Hofmann K."/>
            <person name="Huptas C."/>
            <person name="Doll E."/>
            <person name="Scherer S."/>
            <person name="Wenning M."/>
        </authorList>
    </citation>
    <scope>NUCLEOTIDE SEQUENCE [LARGE SCALE GENOMIC DNA]</scope>
    <source>
        <strain evidence="3 6">DSM 108989</strain>
        <strain evidence="4 5">DSM 108990</strain>
    </source>
</reference>
<dbReference type="AlphaFoldDB" id="A0A5C5PUD0"/>
<gene>
    <name evidence="4" type="ORF">FJD37_18380</name>
    <name evidence="3" type="ORF">FJD38_21180</name>
</gene>
<evidence type="ECO:0000313" key="5">
    <source>
        <dbReference type="Proteomes" id="UP000317901"/>
    </source>
</evidence>
<dbReference type="EMBL" id="VFIP01000042">
    <property type="protein sequence ID" value="TWR86309.1"/>
    <property type="molecule type" value="Genomic_DNA"/>
</dbReference>
<dbReference type="RefSeq" id="WP_122785600.1">
    <property type="nucleotide sequence ID" value="NZ_CP142033.1"/>
</dbReference>
<evidence type="ECO:0000313" key="6">
    <source>
        <dbReference type="Proteomes" id="UP000318428"/>
    </source>
</evidence>
<feature type="signal peptide" evidence="2">
    <location>
        <begin position="1"/>
        <end position="22"/>
    </location>
</feature>
<feature type="region of interest" description="Disordered" evidence="1">
    <location>
        <begin position="25"/>
        <end position="75"/>
    </location>
</feature>